<accession>A0A1J1HK54</accession>
<evidence type="ECO:0000313" key="2">
    <source>
        <dbReference type="Proteomes" id="UP000183832"/>
    </source>
</evidence>
<evidence type="ECO:0000313" key="1">
    <source>
        <dbReference type="EMBL" id="CRK88431.1"/>
    </source>
</evidence>
<gene>
    <name evidence="1" type="ORF">CLUMA_CG002323</name>
</gene>
<organism evidence="1 2">
    <name type="scientific">Clunio marinus</name>
    <dbReference type="NCBI Taxonomy" id="568069"/>
    <lineage>
        <taxon>Eukaryota</taxon>
        <taxon>Metazoa</taxon>
        <taxon>Ecdysozoa</taxon>
        <taxon>Arthropoda</taxon>
        <taxon>Hexapoda</taxon>
        <taxon>Insecta</taxon>
        <taxon>Pterygota</taxon>
        <taxon>Neoptera</taxon>
        <taxon>Endopterygota</taxon>
        <taxon>Diptera</taxon>
        <taxon>Nematocera</taxon>
        <taxon>Chironomoidea</taxon>
        <taxon>Chironomidae</taxon>
        <taxon>Clunio</taxon>
    </lineage>
</organism>
<dbReference type="AlphaFoldDB" id="A0A1J1HK54"/>
<dbReference type="EMBL" id="CVRI01000008">
    <property type="protein sequence ID" value="CRK88431.1"/>
    <property type="molecule type" value="Genomic_DNA"/>
</dbReference>
<name>A0A1J1HK54_9DIPT</name>
<reference evidence="1 2" key="1">
    <citation type="submission" date="2015-04" db="EMBL/GenBank/DDBJ databases">
        <authorList>
            <person name="Syromyatnikov M.Y."/>
            <person name="Popov V.N."/>
        </authorList>
    </citation>
    <scope>NUCLEOTIDE SEQUENCE [LARGE SCALE GENOMIC DNA]</scope>
</reference>
<sequence length="99" mass="11799">MSTIRFSIHDQSTLDNRNSETRLKRKAFFVCDKNNTLTYGRSIWAIRQHWLFRYLQMYCQNDNPDINLTSFSLSFTDLFSFSGAKINQQQQNHCVNEDH</sequence>
<keyword evidence="2" id="KW-1185">Reference proteome</keyword>
<protein>
    <submittedName>
        <fullName evidence="1">CLUMA_CG002323, isoform A</fullName>
    </submittedName>
</protein>
<dbReference type="Proteomes" id="UP000183832">
    <property type="component" value="Unassembled WGS sequence"/>
</dbReference>
<proteinExistence type="predicted"/>